<dbReference type="EMBL" id="AMGX01000007">
    <property type="protein sequence ID" value="EXJ71734.1"/>
    <property type="molecule type" value="Genomic_DNA"/>
</dbReference>
<dbReference type="Gene3D" id="3.30.200.20">
    <property type="entry name" value="Phosphorylase Kinase, domain 1"/>
    <property type="match status" value="1"/>
</dbReference>
<dbReference type="AlphaFoldDB" id="W9XN04"/>
<proteinExistence type="predicted"/>
<keyword evidence="2" id="KW-1185">Reference proteome</keyword>
<dbReference type="RefSeq" id="XP_007744333.1">
    <property type="nucleotide sequence ID" value="XM_007746143.1"/>
</dbReference>
<dbReference type="InterPro" id="IPR011009">
    <property type="entry name" value="Kinase-like_dom_sf"/>
</dbReference>
<accession>W9XN04</accession>
<protein>
    <submittedName>
        <fullName evidence="1">Uncharacterized protein</fullName>
    </submittedName>
</protein>
<name>W9XN04_9EURO</name>
<dbReference type="InterPro" id="IPR051678">
    <property type="entry name" value="AGP_Transferase"/>
</dbReference>
<dbReference type="SUPFAM" id="SSF56112">
    <property type="entry name" value="Protein kinase-like (PK-like)"/>
    <property type="match status" value="1"/>
</dbReference>
<sequence>MEELFAPLDIDDEDAADINVQGNSLTPLSSPPAYGETILHFGEIDLPFVPIVVVATCILCLGTQICCLCSKVSTWAFHCCFLTCHTPPGDPFHGSYNLAYVIEFNENIERVARVPIQGTGVREADIDKLNTDYTSLRYIRSTLDMPVPELFWFETSCDRVGVPFALMSFVSGESVCLLWHDKEWITEEKRLKILTNLVHVMVKLDKKTVSHIGPLHTVIEADEEYIEHGLTHVDKCGPFNTLDEWLGHNPDTFEGVPETALSAKRCLEADRFQIDFWDYNYQNIFIGDDCNITGILDWDGIRAVPQGMGCTRYPSCITRDWDPGSYEPALDGNWEDSMEDPPEVLSRYRKHYADTFAGLGLQYYGPRETKLSHILEAINIATGDQFARQYIMIVLLNHAYGCSDPPGNLPKIGLRNIDRSPEP</sequence>
<organism evidence="1 2">
    <name type="scientific">Cladophialophora psammophila CBS 110553</name>
    <dbReference type="NCBI Taxonomy" id="1182543"/>
    <lineage>
        <taxon>Eukaryota</taxon>
        <taxon>Fungi</taxon>
        <taxon>Dikarya</taxon>
        <taxon>Ascomycota</taxon>
        <taxon>Pezizomycotina</taxon>
        <taxon>Eurotiomycetes</taxon>
        <taxon>Chaetothyriomycetidae</taxon>
        <taxon>Chaetothyriales</taxon>
        <taxon>Herpotrichiellaceae</taxon>
        <taxon>Cladophialophora</taxon>
    </lineage>
</organism>
<dbReference type="Proteomes" id="UP000019471">
    <property type="component" value="Unassembled WGS sequence"/>
</dbReference>
<dbReference type="OrthoDB" id="4161836at2759"/>
<dbReference type="HOGENOM" id="CLU_648915_0_0_1"/>
<evidence type="ECO:0000313" key="2">
    <source>
        <dbReference type="Proteomes" id="UP000019471"/>
    </source>
</evidence>
<dbReference type="PANTHER" id="PTHR21310:SF51">
    <property type="entry name" value="AMINOGLYCOSIDE PHOSPHOTRANSFERASE DOMAIN-CONTAINING PROTEIN"/>
    <property type="match status" value="1"/>
</dbReference>
<dbReference type="PANTHER" id="PTHR21310">
    <property type="entry name" value="AMINOGLYCOSIDE PHOSPHOTRANSFERASE-RELATED-RELATED"/>
    <property type="match status" value="1"/>
</dbReference>
<dbReference type="GeneID" id="19190260"/>
<evidence type="ECO:0000313" key="1">
    <source>
        <dbReference type="EMBL" id="EXJ71734.1"/>
    </source>
</evidence>
<reference evidence="1 2" key="1">
    <citation type="submission" date="2013-03" db="EMBL/GenBank/DDBJ databases">
        <title>The Genome Sequence of Cladophialophora psammophila CBS 110553.</title>
        <authorList>
            <consortium name="The Broad Institute Genomics Platform"/>
            <person name="Cuomo C."/>
            <person name="de Hoog S."/>
            <person name="Gorbushina A."/>
            <person name="Walker B."/>
            <person name="Young S.K."/>
            <person name="Zeng Q."/>
            <person name="Gargeya S."/>
            <person name="Fitzgerald M."/>
            <person name="Haas B."/>
            <person name="Abouelleil A."/>
            <person name="Allen A.W."/>
            <person name="Alvarado L."/>
            <person name="Arachchi H.M."/>
            <person name="Berlin A.M."/>
            <person name="Chapman S.B."/>
            <person name="Gainer-Dewar J."/>
            <person name="Goldberg J."/>
            <person name="Griggs A."/>
            <person name="Gujja S."/>
            <person name="Hansen M."/>
            <person name="Howarth C."/>
            <person name="Imamovic A."/>
            <person name="Ireland A."/>
            <person name="Larimer J."/>
            <person name="McCowan C."/>
            <person name="Murphy C."/>
            <person name="Pearson M."/>
            <person name="Poon T.W."/>
            <person name="Priest M."/>
            <person name="Roberts A."/>
            <person name="Saif S."/>
            <person name="Shea T."/>
            <person name="Sisk P."/>
            <person name="Sykes S."/>
            <person name="Wortman J."/>
            <person name="Nusbaum C."/>
            <person name="Birren B."/>
        </authorList>
    </citation>
    <scope>NUCLEOTIDE SEQUENCE [LARGE SCALE GENOMIC DNA]</scope>
    <source>
        <strain evidence="1 2">CBS 110553</strain>
    </source>
</reference>
<comment type="caution">
    <text evidence="1">The sequence shown here is derived from an EMBL/GenBank/DDBJ whole genome shotgun (WGS) entry which is preliminary data.</text>
</comment>
<gene>
    <name evidence="1" type="ORF">A1O5_05543</name>
</gene>
<dbReference type="eggNOG" id="ENOG502S3GD">
    <property type="taxonomic scope" value="Eukaryota"/>
</dbReference>